<dbReference type="SUPFAM" id="SSF56524">
    <property type="entry name" value="Oxidoreductase molybdopterin-binding domain"/>
    <property type="match status" value="1"/>
</dbReference>
<dbReference type="Pfam" id="PF00174">
    <property type="entry name" value="Oxidored_molyb"/>
    <property type="match status" value="1"/>
</dbReference>
<dbReference type="InterPro" id="IPR036374">
    <property type="entry name" value="OxRdtase_Mopterin-bd_sf"/>
</dbReference>
<dbReference type="InterPro" id="IPR000572">
    <property type="entry name" value="OxRdtase_Mopterin-bd_dom"/>
</dbReference>
<evidence type="ECO:0000259" key="1">
    <source>
        <dbReference type="Pfam" id="PF00174"/>
    </source>
</evidence>
<accession>A0A381TBY2</accession>
<feature type="domain" description="Oxidoreductase molybdopterin-binding" evidence="1">
    <location>
        <begin position="63"/>
        <end position="196"/>
    </location>
</feature>
<dbReference type="PANTHER" id="PTHR43032:SF2">
    <property type="entry name" value="BLL0505 PROTEIN"/>
    <property type="match status" value="1"/>
</dbReference>
<dbReference type="EMBL" id="UINC01004272">
    <property type="protein sequence ID" value="SVA13108.1"/>
    <property type="molecule type" value="Genomic_DNA"/>
</dbReference>
<dbReference type="PANTHER" id="PTHR43032">
    <property type="entry name" value="PROTEIN-METHIONINE-SULFOXIDE REDUCTASE"/>
    <property type="match status" value="1"/>
</dbReference>
<organism evidence="2">
    <name type="scientific">marine metagenome</name>
    <dbReference type="NCBI Taxonomy" id="408172"/>
    <lineage>
        <taxon>unclassified sequences</taxon>
        <taxon>metagenomes</taxon>
        <taxon>ecological metagenomes</taxon>
    </lineage>
</organism>
<name>A0A381TBY2_9ZZZZ</name>
<gene>
    <name evidence="2" type="ORF">METZ01_LOCUS65962</name>
</gene>
<sequence>MPPTLRGGLIGVADVLTMSTNRWLLADQPLAREYQPSDITIDFPQWHGPPRSEEYQQLVSGQFSDWRLGVTGLVKQPLSLSLQDLKRLPARTQITSHVCEQGWSAIGQWTGTPLLRVIEAAGGVTSSARYVVIDTFDGWYEGYDMFEVVHPQTILAYGLNGEDLPIGNGAPVRLRVERQCGYKSLKWLKSIQVVDSMVGFGKGTGGINSDWGFHWYGGV</sequence>
<proteinExistence type="predicted"/>
<dbReference type="Gene3D" id="3.90.420.10">
    <property type="entry name" value="Oxidoreductase, molybdopterin-binding domain"/>
    <property type="match status" value="1"/>
</dbReference>
<protein>
    <recommendedName>
        <fullName evidence="1">Oxidoreductase molybdopterin-binding domain-containing protein</fullName>
    </recommendedName>
</protein>
<dbReference type="AlphaFoldDB" id="A0A381TBY2"/>
<reference evidence="2" key="1">
    <citation type="submission" date="2018-05" db="EMBL/GenBank/DDBJ databases">
        <authorList>
            <person name="Lanie J.A."/>
            <person name="Ng W.-L."/>
            <person name="Kazmierczak K.M."/>
            <person name="Andrzejewski T.M."/>
            <person name="Davidsen T.M."/>
            <person name="Wayne K.J."/>
            <person name="Tettelin H."/>
            <person name="Glass J.I."/>
            <person name="Rusch D."/>
            <person name="Podicherti R."/>
            <person name="Tsui H.-C.T."/>
            <person name="Winkler M.E."/>
        </authorList>
    </citation>
    <scope>NUCLEOTIDE SEQUENCE</scope>
</reference>
<evidence type="ECO:0000313" key="2">
    <source>
        <dbReference type="EMBL" id="SVA13108.1"/>
    </source>
</evidence>